<proteinExistence type="predicted"/>
<protein>
    <submittedName>
        <fullName evidence="1">Uncharacterized protein</fullName>
    </submittedName>
</protein>
<reference evidence="1 2" key="2">
    <citation type="submission" date="2016-06" db="EMBL/GenBank/DDBJ databases">
        <title>Pedobacter psychrophilus sp. nov., isolated from Antarctic fragmentary rock.</title>
        <authorList>
            <person name="Svec P."/>
        </authorList>
    </citation>
    <scope>NUCLEOTIDE SEQUENCE [LARGE SCALE GENOMIC DNA]</scope>
    <source>
        <strain evidence="1 2">CCM 8644</strain>
    </source>
</reference>
<comment type="caution">
    <text evidence="1">The sequence shown here is derived from an EMBL/GenBank/DDBJ whole genome shotgun (WGS) entry which is preliminary data.</text>
</comment>
<dbReference type="AlphaFoldDB" id="A0A179DN52"/>
<organism evidence="1 2">
    <name type="scientific">Pedobacter psychrophilus</name>
    <dbReference type="NCBI Taxonomy" id="1826909"/>
    <lineage>
        <taxon>Bacteria</taxon>
        <taxon>Pseudomonadati</taxon>
        <taxon>Bacteroidota</taxon>
        <taxon>Sphingobacteriia</taxon>
        <taxon>Sphingobacteriales</taxon>
        <taxon>Sphingobacteriaceae</taxon>
        <taxon>Pedobacter</taxon>
    </lineage>
</organism>
<sequence>MALWASYCYRSDGRQKPAVRYFGARYSVPTNVIVTRKSVRAMKNINQNQKSSLSILKWMYHWCNGQKQLFSLKICAPE</sequence>
<keyword evidence="2" id="KW-1185">Reference proteome</keyword>
<dbReference type="Proteomes" id="UP000078459">
    <property type="component" value="Unassembled WGS sequence"/>
</dbReference>
<dbReference type="EMBL" id="LWHJ01000011">
    <property type="protein sequence ID" value="OAQ41969.1"/>
    <property type="molecule type" value="Genomic_DNA"/>
</dbReference>
<gene>
    <name evidence="1" type="ORF">A5893_02290</name>
</gene>
<evidence type="ECO:0000313" key="2">
    <source>
        <dbReference type="Proteomes" id="UP000078459"/>
    </source>
</evidence>
<evidence type="ECO:0000313" key="1">
    <source>
        <dbReference type="EMBL" id="OAQ41969.1"/>
    </source>
</evidence>
<dbReference type="STRING" id="1826909.A5893_02290"/>
<name>A0A179DN52_9SPHI</name>
<reference evidence="1 2" key="1">
    <citation type="submission" date="2016-04" db="EMBL/GenBank/DDBJ databases">
        <authorList>
            <person name="Evans L.H."/>
            <person name="Alamgir A."/>
            <person name="Owens N."/>
            <person name="Weber N.D."/>
            <person name="Virtaneva K."/>
            <person name="Barbian K."/>
            <person name="Babar A."/>
            <person name="Rosenke K."/>
        </authorList>
    </citation>
    <scope>NUCLEOTIDE SEQUENCE [LARGE SCALE GENOMIC DNA]</scope>
    <source>
        <strain evidence="1 2">CCM 8644</strain>
    </source>
</reference>
<accession>A0A179DN52</accession>